<comment type="similarity">
    <text evidence="4 11">Belongs to the acyl-CoA oxidase family.</text>
</comment>
<evidence type="ECO:0000256" key="3">
    <source>
        <dbReference type="ARBA" id="ARBA00004846"/>
    </source>
</evidence>
<protein>
    <recommendedName>
        <fullName evidence="11">Acyl-coenzyme A oxidase</fullName>
    </recommendedName>
</protein>
<dbReference type="GO" id="GO:0071949">
    <property type="term" value="F:FAD binding"/>
    <property type="evidence" value="ECO:0007669"/>
    <property type="project" value="InterPro"/>
</dbReference>
<dbReference type="FunFam" id="1.20.140.10:FF:000010">
    <property type="entry name" value="Acyl-coenzyme A oxidase"/>
    <property type="match status" value="1"/>
</dbReference>
<dbReference type="GO" id="GO:0005777">
    <property type="term" value="C:peroxisome"/>
    <property type="evidence" value="ECO:0007669"/>
    <property type="project" value="UniProtKB-SubCell"/>
</dbReference>
<gene>
    <name evidence="17" type="ORF">OXX778_LOCUS6839</name>
</gene>
<dbReference type="InterPro" id="IPR037069">
    <property type="entry name" value="AcylCoA_DH/ox_N_sf"/>
</dbReference>
<feature type="domain" description="Acyl-coenzyme A oxidase N-terminal" evidence="15">
    <location>
        <begin position="23"/>
        <end position="132"/>
    </location>
</feature>
<dbReference type="InterPro" id="IPR036250">
    <property type="entry name" value="AcylCo_DH-like_C"/>
</dbReference>
<keyword evidence="5 11" id="KW-0285">Flavoprotein</keyword>
<evidence type="ECO:0000256" key="5">
    <source>
        <dbReference type="ARBA" id="ARBA00022630"/>
    </source>
</evidence>
<evidence type="ECO:0000256" key="9">
    <source>
        <dbReference type="ARBA" id="ARBA00023098"/>
    </source>
</evidence>
<dbReference type="PANTHER" id="PTHR10909:SF250">
    <property type="entry name" value="PEROXISOMAL ACYL-COENZYME A OXIDASE 1"/>
    <property type="match status" value="1"/>
</dbReference>
<dbReference type="GO" id="GO:0033540">
    <property type="term" value="P:fatty acid beta-oxidation using acyl-CoA oxidase"/>
    <property type="evidence" value="ECO:0007669"/>
    <property type="project" value="TreeGrafter"/>
</dbReference>
<dbReference type="SUPFAM" id="SSF56645">
    <property type="entry name" value="Acyl-CoA dehydrogenase NM domain-like"/>
    <property type="match status" value="1"/>
</dbReference>
<dbReference type="Pfam" id="PF14749">
    <property type="entry name" value="Acyl-CoA_ox_N"/>
    <property type="match status" value="1"/>
</dbReference>
<dbReference type="InterPro" id="IPR055060">
    <property type="entry name" value="ACOX_C_alpha1"/>
</dbReference>
<name>A0A813T1M0_9BILA</name>
<evidence type="ECO:0000256" key="8">
    <source>
        <dbReference type="ARBA" id="ARBA00023002"/>
    </source>
</evidence>
<evidence type="ECO:0000256" key="2">
    <source>
        <dbReference type="ARBA" id="ARBA00004275"/>
    </source>
</evidence>
<feature type="domain" description="Acyl-CoA oxidase C-terminal" evidence="14">
    <location>
        <begin position="476"/>
        <end position="654"/>
    </location>
</feature>
<feature type="active site" description="Proton acceptor" evidence="12">
    <location>
        <position position="431"/>
    </location>
</feature>
<evidence type="ECO:0000313" key="17">
    <source>
        <dbReference type="EMBL" id="CAF0808334.1"/>
    </source>
</evidence>
<sequence length="663" mass="75637">MNADILKERNNSTVNLDHMKNFLGRILYGSEERFHELMNLRDRMVSKIRPISDENFYNLDRDEKYEIIYRKSLEIFDFLKENNISPDSPDINKLGIIGAVLGPEKILFTLHTAAFKVSIDLWGTEEQVKHWHSIMNSNYVVGTYIQTEIGHGTFVRGLETTATYNKKTQEFILNCPTLTSIKFWPGTAGITANFAIVMAKLIIDDKDYGVQAFVVQLRNLQDHKHMPGVETGDIGKKGGFESHDNGYVKFTNVRIPLLNMLAKNACVHPDGRFEKTGSELIMYACMLLLRAGLCSFGNCLLSLSITIAVRYSAVRRQTSNLEGIEPQIIEYQTQQYRIFQSLSTTYAYFFASNYLVKHIINVKNITNNFALIKPADLGKLHAISAGLKAQTFNSCLRFAQINRLCCGGHGYSAASGLIPIIQEADAGCTYEGDNVVLLLQTARYLLKCAQKGISPHLEFSFQSELKKSSLYKFFQAYFDIYHTLYDQLISEISGRMFSLVNETGLTEYQAWNECTVQLVQIAKLYVSIFIIWCSLSDINSNVDKNNQEALTELFELFVLYEITEDYSTNIMRLSVVDADQMKNFSERLYLLLKKVRQNAVVLVDSFNYLDSNLCSALGAHDGNVYEKLFDFARNSKFNQKEVHDGYTNILKPYFHRKKLRSHL</sequence>
<feature type="domain" description="Acyl-CoA oxidase C-alpha1" evidence="16">
    <location>
        <begin position="283"/>
        <end position="446"/>
    </location>
</feature>
<keyword evidence="10" id="KW-0576">Peroxisome</keyword>
<dbReference type="Gene3D" id="2.40.110.10">
    <property type="entry name" value="Butyryl-CoA Dehydrogenase, subunit A, domain 2"/>
    <property type="match status" value="1"/>
</dbReference>
<reference evidence="17" key="1">
    <citation type="submission" date="2021-02" db="EMBL/GenBank/DDBJ databases">
        <authorList>
            <person name="Nowell W R."/>
        </authorList>
    </citation>
    <scope>NUCLEOTIDE SEQUENCE</scope>
    <source>
        <strain evidence="17">Ploen Becks lab</strain>
    </source>
</reference>
<evidence type="ECO:0000256" key="4">
    <source>
        <dbReference type="ARBA" id="ARBA00006288"/>
    </source>
</evidence>
<evidence type="ECO:0000259" key="14">
    <source>
        <dbReference type="Pfam" id="PF01756"/>
    </source>
</evidence>
<dbReference type="GO" id="GO:0055088">
    <property type="term" value="P:lipid homeostasis"/>
    <property type="evidence" value="ECO:0007669"/>
    <property type="project" value="TreeGrafter"/>
</dbReference>
<dbReference type="GO" id="GO:0003997">
    <property type="term" value="F:acyl-CoA oxidase activity"/>
    <property type="evidence" value="ECO:0007669"/>
    <property type="project" value="InterPro"/>
</dbReference>
<evidence type="ECO:0000256" key="7">
    <source>
        <dbReference type="ARBA" id="ARBA00022832"/>
    </source>
</evidence>
<dbReference type="SUPFAM" id="SSF47203">
    <property type="entry name" value="Acyl-CoA dehydrogenase C-terminal domain-like"/>
    <property type="match status" value="2"/>
</dbReference>
<evidence type="ECO:0000256" key="11">
    <source>
        <dbReference type="PIRNR" id="PIRNR000168"/>
    </source>
</evidence>
<dbReference type="PIRSF" id="PIRSF000168">
    <property type="entry name" value="Acyl-CoA_oxidase"/>
    <property type="match status" value="1"/>
</dbReference>
<keyword evidence="8" id="KW-0560">Oxidoreductase</keyword>
<evidence type="ECO:0000259" key="16">
    <source>
        <dbReference type="Pfam" id="PF22924"/>
    </source>
</evidence>
<dbReference type="InterPro" id="IPR002655">
    <property type="entry name" value="Acyl-CoA_oxidase_C"/>
</dbReference>
<dbReference type="EMBL" id="CAJNOC010000836">
    <property type="protein sequence ID" value="CAF0808334.1"/>
    <property type="molecule type" value="Genomic_DNA"/>
</dbReference>
<comment type="caution">
    <text evidence="17">The sequence shown here is derived from an EMBL/GenBank/DDBJ whole genome shotgun (WGS) entry which is preliminary data.</text>
</comment>
<feature type="binding site" evidence="13">
    <location>
        <position position="186"/>
    </location>
    <ligand>
        <name>FAD</name>
        <dbReference type="ChEBI" id="CHEBI:57692"/>
    </ligand>
</feature>
<evidence type="ECO:0000256" key="10">
    <source>
        <dbReference type="ARBA" id="ARBA00023140"/>
    </source>
</evidence>
<dbReference type="Gene3D" id="1.20.140.10">
    <property type="entry name" value="Butyryl-CoA Dehydrogenase, subunit A, domain 3"/>
    <property type="match status" value="2"/>
</dbReference>
<organism evidence="17 18">
    <name type="scientific">Brachionus calyciflorus</name>
    <dbReference type="NCBI Taxonomy" id="104777"/>
    <lineage>
        <taxon>Eukaryota</taxon>
        <taxon>Metazoa</taxon>
        <taxon>Spiralia</taxon>
        <taxon>Gnathifera</taxon>
        <taxon>Rotifera</taxon>
        <taxon>Eurotatoria</taxon>
        <taxon>Monogononta</taxon>
        <taxon>Pseudotrocha</taxon>
        <taxon>Ploima</taxon>
        <taxon>Brachionidae</taxon>
        <taxon>Brachionus</taxon>
    </lineage>
</organism>
<dbReference type="InterPro" id="IPR012258">
    <property type="entry name" value="Acyl-CoA_oxidase"/>
</dbReference>
<dbReference type="OrthoDB" id="538336at2759"/>
<evidence type="ECO:0000256" key="6">
    <source>
        <dbReference type="ARBA" id="ARBA00022827"/>
    </source>
</evidence>
<dbReference type="PANTHER" id="PTHR10909">
    <property type="entry name" value="ELECTRON TRANSPORT OXIDOREDUCTASE"/>
    <property type="match status" value="1"/>
</dbReference>
<proteinExistence type="inferred from homology"/>
<dbReference type="FunFam" id="1.20.140.10:FF:000013">
    <property type="entry name" value="Acyl-coenzyme A oxidase"/>
    <property type="match status" value="1"/>
</dbReference>
<dbReference type="InterPro" id="IPR046373">
    <property type="entry name" value="Acyl-CoA_Oxase/DH_mid-dom_sf"/>
</dbReference>
<keyword evidence="6 11" id="KW-0274">FAD</keyword>
<keyword evidence="7" id="KW-0276">Fatty acid metabolism</keyword>
<dbReference type="Pfam" id="PF22924">
    <property type="entry name" value="ACOX_C_alpha1"/>
    <property type="match status" value="1"/>
</dbReference>
<dbReference type="GO" id="GO:0005504">
    <property type="term" value="F:fatty acid binding"/>
    <property type="evidence" value="ECO:0007669"/>
    <property type="project" value="TreeGrafter"/>
</dbReference>
<comment type="pathway">
    <text evidence="3">Lipid metabolism; peroxisomal fatty acid beta-oxidation.</text>
</comment>
<dbReference type="AlphaFoldDB" id="A0A813T1M0"/>
<comment type="subcellular location">
    <subcellularLocation>
        <location evidence="2">Peroxisome</location>
    </subcellularLocation>
</comment>
<dbReference type="InterPro" id="IPR029320">
    <property type="entry name" value="Acyl-CoA_ox_N"/>
</dbReference>
<keyword evidence="9" id="KW-0443">Lipid metabolism</keyword>
<dbReference type="Pfam" id="PF01756">
    <property type="entry name" value="ACOX"/>
    <property type="match status" value="1"/>
</dbReference>
<evidence type="ECO:0000256" key="1">
    <source>
        <dbReference type="ARBA" id="ARBA00001974"/>
    </source>
</evidence>
<evidence type="ECO:0000259" key="15">
    <source>
        <dbReference type="Pfam" id="PF14749"/>
    </source>
</evidence>
<dbReference type="FunFam" id="2.40.110.10:FF:000003">
    <property type="entry name" value="Acyl-coenzyme A oxidase"/>
    <property type="match status" value="1"/>
</dbReference>
<keyword evidence="18" id="KW-1185">Reference proteome</keyword>
<evidence type="ECO:0000313" key="18">
    <source>
        <dbReference type="Proteomes" id="UP000663879"/>
    </source>
</evidence>
<evidence type="ECO:0000256" key="13">
    <source>
        <dbReference type="PIRSR" id="PIRSR000168-2"/>
    </source>
</evidence>
<dbReference type="Proteomes" id="UP000663879">
    <property type="component" value="Unassembled WGS sequence"/>
</dbReference>
<accession>A0A813T1M0</accession>
<comment type="cofactor">
    <cofactor evidence="1">
        <name>FAD</name>
        <dbReference type="ChEBI" id="CHEBI:57692"/>
    </cofactor>
</comment>
<evidence type="ECO:0000256" key="12">
    <source>
        <dbReference type="PIRSR" id="PIRSR000168-1"/>
    </source>
</evidence>
<dbReference type="Gene3D" id="1.10.540.10">
    <property type="entry name" value="Acyl-CoA dehydrogenase/oxidase, N-terminal domain"/>
    <property type="match status" value="1"/>
</dbReference>
<feature type="binding site" evidence="13">
    <location>
        <position position="147"/>
    </location>
    <ligand>
        <name>FAD</name>
        <dbReference type="ChEBI" id="CHEBI:57692"/>
    </ligand>
</feature>
<dbReference type="InterPro" id="IPR009100">
    <property type="entry name" value="AcylCoA_DH/oxidase_NM_dom_sf"/>
</dbReference>